<proteinExistence type="predicted"/>
<dbReference type="RefSeq" id="WP_138259044.1">
    <property type="nucleotide sequence ID" value="NZ_VBUK01000009.1"/>
</dbReference>
<accession>A0A5R8M437</accession>
<sequence length="110" mass="12703">MTQQDKEDFHQAKRIYAEAMVRLFESEGRASVHRSLKELFADQTLKLFSSDYSKDELYRIIMGIKRDNFNKVLEKQAVLFKGSLQNGLSKLEGILLNLKSYTNELILVAS</sequence>
<organism evidence="1 2">
    <name type="scientific">Maribacter aurantiacus</name>
    <dbReference type="NCBI Taxonomy" id="1882343"/>
    <lineage>
        <taxon>Bacteria</taxon>
        <taxon>Pseudomonadati</taxon>
        <taxon>Bacteroidota</taxon>
        <taxon>Flavobacteriia</taxon>
        <taxon>Flavobacteriales</taxon>
        <taxon>Flavobacteriaceae</taxon>
        <taxon>Maribacter</taxon>
    </lineage>
</organism>
<evidence type="ECO:0000313" key="1">
    <source>
        <dbReference type="EMBL" id="TLF43199.1"/>
    </source>
</evidence>
<evidence type="ECO:0000313" key="2">
    <source>
        <dbReference type="Proteomes" id="UP000308382"/>
    </source>
</evidence>
<reference evidence="1 2" key="1">
    <citation type="journal article" date="2017" name="Int. J. Syst. Evol. Microbiol.">
        <title>Maripseudobacter aurantiacus gen. nov., sp. nov., a novel member of the family Flavobacteriaceae isolated from a sedimentation basin.</title>
        <authorList>
            <person name="Chen C."/>
            <person name="Su Y."/>
            <person name="Tao T."/>
            <person name="Fu G."/>
            <person name="Zhang C."/>
            <person name="Sun C."/>
            <person name="Zhang X."/>
            <person name="Wu M."/>
        </authorList>
    </citation>
    <scope>NUCLEOTIDE SEQUENCE [LARGE SCALE GENOMIC DNA]</scope>
    <source>
        <strain evidence="2">CDA4</strain>
    </source>
</reference>
<comment type="caution">
    <text evidence="1">The sequence shown here is derived from an EMBL/GenBank/DDBJ whole genome shotgun (WGS) entry which is preliminary data.</text>
</comment>
<dbReference type="AlphaFoldDB" id="A0A5R8M437"/>
<keyword evidence="2" id="KW-1185">Reference proteome</keyword>
<dbReference type="Proteomes" id="UP000308382">
    <property type="component" value="Unassembled WGS sequence"/>
</dbReference>
<gene>
    <name evidence="1" type="ORF">FEK29_13880</name>
</gene>
<dbReference type="EMBL" id="VBUK01000009">
    <property type="protein sequence ID" value="TLF43199.1"/>
    <property type="molecule type" value="Genomic_DNA"/>
</dbReference>
<name>A0A5R8M437_9FLAO</name>
<protein>
    <submittedName>
        <fullName evidence="1">Uncharacterized protein</fullName>
    </submittedName>
</protein>